<protein>
    <recommendedName>
        <fullName evidence="1">Gp28/Gp37-like domain-containing protein</fullName>
    </recommendedName>
</protein>
<evidence type="ECO:0000313" key="2">
    <source>
        <dbReference type="EMBL" id="DAD97685.1"/>
    </source>
</evidence>
<dbReference type="InterPro" id="IPR029432">
    <property type="entry name" value="Gp28/Gp37-like_dom"/>
</dbReference>
<organism evidence="2">
    <name type="scientific">Siphoviridae sp. ct57T16</name>
    <dbReference type="NCBI Taxonomy" id="2825333"/>
    <lineage>
        <taxon>Viruses</taxon>
        <taxon>Duplodnaviria</taxon>
        <taxon>Heunggongvirae</taxon>
        <taxon>Uroviricota</taxon>
        <taxon>Caudoviricetes</taxon>
    </lineage>
</organism>
<dbReference type="Pfam" id="PF14594">
    <property type="entry name" value="Sipho_Gp37"/>
    <property type="match status" value="1"/>
</dbReference>
<name>A0A8S5NSB6_9CAUD</name>
<proteinExistence type="predicted"/>
<feature type="domain" description="Gp28/Gp37-like" evidence="1">
    <location>
        <begin position="3"/>
        <end position="349"/>
    </location>
</feature>
<reference evidence="2" key="1">
    <citation type="journal article" date="2021" name="Proc. Natl. Acad. Sci. U.S.A.">
        <title>A Catalog of Tens of Thousands of Viruses from Human Metagenomes Reveals Hidden Associations with Chronic Diseases.</title>
        <authorList>
            <person name="Tisza M.J."/>
            <person name="Buck C.B."/>
        </authorList>
    </citation>
    <scope>NUCLEOTIDE SEQUENCE</scope>
    <source>
        <strain evidence="2">Ct57T16</strain>
    </source>
</reference>
<evidence type="ECO:0000259" key="1">
    <source>
        <dbReference type="Pfam" id="PF14594"/>
    </source>
</evidence>
<dbReference type="EMBL" id="BK015246">
    <property type="protein sequence ID" value="DAD97685.1"/>
    <property type="molecule type" value="Genomic_DNA"/>
</dbReference>
<accession>A0A8S5NSB6</accession>
<sequence length="357" mass="40455">MDVMILNTDLDAVSIVDTYESFIWTDRYYAYGDFELYEAMRDGLLDYIKQDYYLQSKESEHVMIIEKIQITSDTEDGNHVTVTGRSLESILDRRIVWGQKLLSGNLQNGIKTLLNENVISPSDSNRKIPNFIFKESIDPAITKLKLEAQYTGDNLYDVIQKICEEQGIGFKITLNDEKQFVFELYAGSDRSYDQTENPYVIFSPKFENIINSNYIESKASLKTVTLVGGEGEGAGRRYTTVGGGSGLNRRELFTDARDISSNVGSDDALTDAEYMAQLQQRGKEKLAENVSITSFEGETETTIMFQYGKDFFNGDIVQIANEYGHETKARILEIVRSEDKDGYSVYPTFKTIEQEGA</sequence>